<feature type="transmembrane region" description="Helical" evidence="1">
    <location>
        <begin position="30"/>
        <end position="51"/>
    </location>
</feature>
<evidence type="ECO:0000256" key="1">
    <source>
        <dbReference type="SAM" id="Phobius"/>
    </source>
</evidence>
<organism evidence="2 3">
    <name type="scientific">Photobacterium arenosum</name>
    <dbReference type="NCBI Taxonomy" id="2774143"/>
    <lineage>
        <taxon>Bacteria</taxon>
        <taxon>Pseudomonadati</taxon>
        <taxon>Pseudomonadota</taxon>
        <taxon>Gammaproteobacteria</taxon>
        <taxon>Vibrionales</taxon>
        <taxon>Vibrionaceae</taxon>
        <taxon>Photobacterium</taxon>
    </lineage>
</organism>
<comment type="caution">
    <text evidence="2">The sequence shown here is derived from an EMBL/GenBank/DDBJ whole genome shotgun (WGS) entry which is preliminary data.</text>
</comment>
<keyword evidence="3" id="KW-1185">Reference proteome</keyword>
<name>A0ABR9BS77_9GAMM</name>
<keyword evidence="1" id="KW-1133">Transmembrane helix</keyword>
<keyword evidence="1" id="KW-0812">Transmembrane</keyword>
<evidence type="ECO:0000313" key="3">
    <source>
        <dbReference type="Proteomes" id="UP000649768"/>
    </source>
</evidence>
<gene>
    <name evidence="2" type="ORF">IFO68_20780</name>
</gene>
<keyword evidence="1" id="KW-0472">Membrane</keyword>
<evidence type="ECO:0000313" key="2">
    <source>
        <dbReference type="EMBL" id="MBD8515119.1"/>
    </source>
</evidence>
<protein>
    <submittedName>
        <fullName evidence="2">Uncharacterized protein</fullName>
    </submittedName>
</protein>
<accession>A0ABR9BS77</accession>
<sequence>MIAIMTLTGKQLVQRYLMTGNSHRKAGWQLAGYALQLLGGVLLMVIGALLMNGQDAGISPMFSL</sequence>
<dbReference type="Proteomes" id="UP000649768">
    <property type="component" value="Unassembled WGS sequence"/>
</dbReference>
<dbReference type="EMBL" id="JACYTP010000020">
    <property type="protein sequence ID" value="MBD8515119.1"/>
    <property type="molecule type" value="Genomic_DNA"/>
</dbReference>
<reference evidence="2 3" key="1">
    <citation type="submission" date="2020-09" db="EMBL/GenBank/DDBJ databases">
        <title>Photobacterium sp. CAU 1568 isolated from sand of Sido Beach.</title>
        <authorList>
            <person name="Kim W."/>
        </authorList>
    </citation>
    <scope>NUCLEOTIDE SEQUENCE [LARGE SCALE GENOMIC DNA]</scope>
    <source>
        <strain evidence="2 3">CAU 1568</strain>
    </source>
</reference>
<proteinExistence type="predicted"/>